<evidence type="ECO:0000313" key="4">
    <source>
        <dbReference type="EMBL" id="KAH7961032.1"/>
    </source>
</evidence>
<evidence type="ECO:0000259" key="3">
    <source>
        <dbReference type="PROSITE" id="PS50158"/>
    </source>
</evidence>
<protein>
    <recommendedName>
        <fullName evidence="3">CCHC-type domain-containing protein</fullName>
    </recommendedName>
</protein>
<feature type="domain" description="CCHC-type" evidence="3">
    <location>
        <begin position="205"/>
        <end position="220"/>
    </location>
</feature>
<dbReference type="Gene3D" id="4.10.60.10">
    <property type="entry name" value="Zinc finger, CCHC-type"/>
    <property type="match status" value="1"/>
</dbReference>
<evidence type="ECO:0000313" key="5">
    <source>
        <dbReference type="Proteomes" id="UP000821837"/>
    </source>
</evidence>
<comment type="caution">
    <text evidence="4">The sequence shown here is derived from an EMBL/GenBank/DDBJ whole genome shotgun (WGS) entry which is preliminary data.</text>
</comment>
<proteinExistence type="predicted"/>
<evidence type="ECO:0000256" key="2">
    <source>
        <dbReference type="SAM" id="SignalP"/>
    </source>
</evidence>
<dbReference type="InterPro" id="IPR036875">
    <property type="entry name" value="Znf_CCHC_sf"/>
</dbReference>
<organism evidence="4 5">
    <name type="scientific">Rhipicephalus sanguineus</name>
    <name type="common">Brown dog tick</name>
    <name type="synonym">Ixodes sanguineus</name>
    <dbReference type="NCBI Taxonomy" id="34632"/>
    <lineage>
        <taxon>Eukaryota</taxon>
        <taxon>Metazoa</taxon>
        <taxon>Ecdysozoa</taxon>
        <taxon>Arthropoda</taxon>
        <taxon>Chelicerata</taxon>
        <taxon>Arachnida</taxon>
        <taxon>Acari</taxon>
        <taxon>Parasitiformes</taxon>
        <taxon>Ixodida</taxon>
        <taxon>Ixodoidea</taxon>
        <taxon>Ixodidae</taxon>
        <taxon>Rhipicephalinae</taxon>
        <taxon>Rhipicephalus</taxon>
        <taxon>Rhipicephalus</taxon>
    </lineage>
</organism>
<dbReference type="PROSITE" id="PS50158">
    <property type="entry name" value="ZF_CCHC"/>
    <property type="match status" value="1"/>
</dbReference>
<reference evidence="4" key="1">
    <citation type="journal article" date="2020" name="Cell">
        <title>Large-Scale Comparative Analyses of Tick Genomes Elucidate Their Genetic Diversity and Vector Capacities.</title>
        <authorList>
            <consortium name="Tick Genome and Microbiome Consortium (TIGMIC)"/>
            <person name="Jia N."/>
            <person name="Wang J."/>
            <person name="Shi W."/>
            <person name="Du L."/>
            <person name="Sun Y."/>
            <person name="Zhan W."/>
            <person name="Jiang J.F."/>
            <person name="Wang Q."/>
            <person name="Zhang B."/>
            <person name="Ji P."/>
            <person name="Bell-Sakyi L."/>
            <person name="Cui X.M."/>
            <person name="Yuan T.T."/>
            <person name="Jiang B.G."/>
            <person name="Yang W.F."/>
            <person name="Lam T.T."/>
            <person name="Chang Q.C."/>
            <person name="Ding S.J."/>
            <person name="Wang X.J."/>
            <person name="Zhu J.G."/>
            <person name="Ruan X.D."/>
            <person name="Zhao L."/>
            <person name="Wei J.T."/>
            <person name="Ye R.Z."/>
            <person name="Que T.C."/>
            <person name="Du C.H."/>
            <person name="Zhou Y.H."/>
            <person name="Cheng J.X."/>
            <person name="Dai P.F."/>
            <person name="Guo W.B."/>
            <person name="Han X.H."/>
            <person name="Huang E.J."/>
            <person name="Li L.F."/>
            <person name="Wei W."/>
            <person name="Gao Y.C."/>
            <person name="Liu J.Z."/>
            <person name="Shao H.Z."/>
            <person name="Wang X."/>
            <person name="Wang C.C."/>
            <person name="Yang T.C."/>
            <person name="Huo Q.B."/>
            <person name="Li W."/>
            <person name="Chen H.Y."/>
            <person name="Chen S.E."/>
            <person name="Zhou L.G."/>
            <person name="Ni X.B."/>
            <person name="Tian J.H."/>
            <person name="Sheng Y."/>
            <person name="Liu T."/>
            <person name="Pan Y.S."/>
            <person name="Xia L.Y."/>
            <person name="Li J."/>
            <person name="Zhao F."/>
            <person name="Cao W.C."/>
        </authorList>
    </citation>
    <scope>NUCLEOTIDE SEQUENCE</scope>
    <source>
        <strain evidence="4">Rsan-2018</strain>
    </source>
</reference>
<dbReference type="EMBL" id="JABSTV010001249">
    <property type="protein sequence ID" value="KAH7961032.1"/>
    <property type="molecule type" value="Genomic_DNA"/>
</dbReference>
<dbReference type="GO" id="GO:0008270">
    <property type="term" value="F:zinc ion binding"/>
    <property type="evidence" value="ECO:0007669"/>
    <property type="project" value="UniProtKB-KW"/>
</dbReference>
<keyword evidence="5" id="KW-1185">Reference proteome</keyword>
<evidence type="ECO:0000256" key="1">
    <source>
        <dbReference type="PROSITE-ProRule" id="PRU00047"/>
    </source>
</evidence>
<dbReference type="InterPro" id="IPR001878">
    <property type="entry name" value="Znf_CCHC"/>
</dbReference>
<feature type="chain" id="PRO_5039249800" description="CCHC-type domain-containing protein" evidence="2">
    <location>
        <begin position="16"/>
        <end position="857"/>
    </location>
</feature>
<dbReference type="SMART" id="SM00343">
    <property type="entry name" value="ZnF_C2HC"/>
    <property type="match status" value="2"/>
</dbReference>
<name>A0A9D4SZW0_RHISA</name>
<keyword evidence="1" id="KW-0862">Zinc</keyword>
<dbReference type="SUPFAM" id="SSF57756">
    <property type="entry name" value="Retrovirus zinc finger-like domains"/>
    <property type="match status" value="1"/>
</dbReference>
<keyword evidence="1" id="KW-0479">Metal-binding</keyword>
<accession>A0A9D4SZW0</accession>
<gene>
    <name evidence="4" type="ORF">HPB52_001217</name>
</gene>
<keyword evidence="1" id="KW-0863">Zinc-finger</keyword>
<dbReference type="AlphaFoldDB" id="A0A9D4SZW0"/>
<feature type="signal peptide" evidence="2">
    <location>
        <begin position="1"/>
        <end position="15"/>
    </location>
</feature>
<reference evidence="4" key="2">
    <citation type="submission" date="2021-09" db="EMBL/GenBank/DDBJ databases">
        <authorList>
            <person name="Jia N."/>
            <person name="Wang J."/>
            <person name="Shi W."/>
            <person name="Du L."/>
            <person name="Sun Y."/>
            <person name="Zhan W."/>
            <person name="Jiang J."/>
            <person name="Wang Q."/>
            <person name="Zhang B."/>
            <person name="Ji P."/>
            <person name="Sakyi L.B."/>
            <person name="Cui X."/>
            <person name="Yuan T."/>
            <person name="Jiang B."/>
            <person name="Yang W."/>
            <person name="Lam T.T.-Y."/>
            <person name="Chang Q."/>
            <person name="Ding S."/>
            <person name="Wang X."/>
            <person name="Zhu J."/>
            <person name="Ruan X."/>
            <person name="Zhao L."/>
            <person name="Wei J."/>
            <person name="Que T."/>
            <person name="Du C."/>
            <person name="Cheng J."/>
            <person name="Dai P."/>
            <person name="Han X."/>
            <person name="Huang E."/>
            <person name="Gao Y."/>
            <person name="Liu J."/>
            <person name="Shao H."/>
            <person name="Ye R."/>
            <person name="Li L."/>
            <person name="Wei W."/>
            <person name="Wang X."/>
            <person name="Wang C."/>
            <person name="Huo Q."/>
            <person name="Li W."/>
            <person name="Guo W."/>
            <person name="Chen H."/>
            <person name="Chen S."/>
            <person name="Zhou L."/>
            <person name="Zhou L."/>
            <person name="Ni X."/>
            <person name="Tian J."/>
            <person name="Zhou Y."/>
            <person name="Sheng Y."/>
            <person name="Liu T."/>
            <person name="Pan Y."/>
            <person name="Xia L."/>
            <person name="Li J."/>
            <person name="Zhao F."/>
            <person name="Cao W."/>
        </authorList>
    </citation>
    <scope>NUCLEOTIDE SEQUENCE</scope>
    <source>
        <strain evidence="4">Rsan-2018</strain>
        <tissue evidence="4">Larvae</tissue>
    </source>
</reference>
<dbReference type="Proteomes" id="UP000821837">
    <property type="component" value="Chromosome 3"/>
</dbReference>
<dbReference type="GO" id="GO:0003676">
    <property type="term" value="F:nucleic acid binding"/>
    <property type="evidence" value="ECO:0007669"/>
    <property type="project" value="InterPro"/>
</dbReference>
<sequence>MVRWAMAFCFTLSDALCIKRFLLLSLSGRLVAWRPHSPASWAGSLAGAKSLRLGRHFFQPTSCRRVYSAGRGVLAPGAARNSRMTRKNALQEFPSRPPLLGCVDHDITSEEFISRVAERNPHLQLDTDKCKVRASFKERSGTSAFVAEVDPDAFARIMRQPRISVGWTSVRVTEDLHVATCTFCATYGHGRSSCPLRSEPARAVCTRCGTEGHLGTACTSAGMPASRPRGILPVSPSALCFLTESRDLGQEPIMAARNCSSPAVRGDNRGIVRVNFLQLNLDHAKRAFANLPETMKYLFSKPFKEAFGRLRQFRCLPSLVGSDGTVTSTHLESAALVLRTQIAVDDPTTDDAVHLPTRRSLSVRYAPTRNACRTSLQPAPHLPDTLTTRVHLRRCVVVPTQGPFRWGHLVPLDAQPPAAASVLQSRDSPVFKLHRRLLTPCRWRTLGLAGHIVAWCFSVDCVLHEASRLLQDNAAHYVMPYYLRQRVALIASRVATFFAMQRSYVSPAHKRVALLALTRAYRTTSTPALQVLLHAPPIDLEIERINTEFRLFTLRRHVAFGSLRLRPTWVADAHAHVPLHTSVPVAVPFVRLTSAQARAAARSAAGHLRCGLFVAAEFLAASPPEPVLLATAGFLMTAEATARPLLLLSPCLFLTLPSGVVRAFRRQARLLRSYLSVQLHKAFEPSVASCLLKKHLRLADHVTEHLWGIQLKHLRRRCAEARQKVSSSVCILKVLASLRIQPAAGACTVSRWQFAWEFSILCPTTARLCPTLYTLLQLSPPGTVHPPAAGWLKEVPPQSNLQEPRQRAASNKHERSCLLLAARCLGSCKIREKASLLRFLPSSLSGRVSIKVPGPSR</sequence>
<keyword evidence="2" id="KW-0732">Signal</keyword>